<feature type="region of interest" description="Disordered" evidence="1">
    <location>
        <begin position="42"/>
        <end position="67"/>
    </location>
</feature>
<evidence type="ECO:0000256" key="1">
    <source>
        <dbReference type="SAM" id="MobiDB-lite"/>
    </source>
</evidence>
<dbReference type="RefSeq" id="WP_038692896.1">
    <property type="nucleotide sequence ID" value="NZ_CP009286.1"/>
</dbReference>
<reference evidence="2 3" key="1">
    <citation type="submission" date="2014-08" db="EMBL/GenBank/DDBJ databases">
        <title>Comparative genomics of the Paenibacillus odorifer group.</title>
        <authorList>
            <person name="den Bakker H.C."/>
            <person name="Tsai Y.-C."/>
            <person name="Martin N."/>
            <person name="Korlach J."/>
            <person name="Wiedmann M."/>
        </authorList>
    </citation>
    <scope>NUCLEOTIDE SEQUENCE [LARGE SCALE GENOMIC DNA]</scope>
    <source>
        <strain evidence="2 3">DSM 14472</strain>
    </source>
</reference>
<dbReference type="OrthoDB" id="1799364at2"/>
<dbReference type="STRING" id="169760.PSTEL_00565"/>
<dbReference type="HOGENOM" id="CLU_2808440_0_0_9"/>
<organism evidence="2 3">
    <name type="scientific">Paenibacillus stellifer</name>
    <dbReference type="NCBI Taxonomy" id="169760"/>
    <lineage>
        <taxon>Bacteria</taxon>
        <taxon>Bacillati</taxon>
        <taxon>Bacillota</taxon>
        <taxon>Bacilli</taxon>
        <taxon>Bacillales</taxon>
        <taxon>Paenibacillaceae</taxon>
        <taxon>Paenibacillus</taxon>
    </lineage>
</organism>
<evidence type="ECO:0000313" key="3">
    <source>
        <dbReference type="Proteomes" id="UP000029507"/>
    </source>
</evidence>
<feature type="compositionally biased region" description="Basic residues" evidence="1">
    <location>
        <begin position="52"/>
        <end position="67"/>
    </location>
</feature>
<keyword evidence="3" id="KW-1185">Reference proteome</keyword>
<feature type="compositionally biased region" description="Basic residues" evidence="1">
    <location>
        <begin position="1"/>
        <end position="12"/>
    </location>
</feature>
<protein>
    <submittedName>
        <fullName evidence="2">Uncharacterized protein</fullName>
    </submittedName>
</protein>
<sequence length="67" mass="7844">MNNSSRKLKHKEPIRSSFPKPILTKVHGEVTTRQMTEEDWAKYGPKSDIKRHGNHYMARPKKQKGDI</sequence>
<dbReference type="AlphaFoldDB" id="A0A089LP20"/>
<dbReference type="Proteomes" id="UP000029507">
    <property type="component" value="Chromosome"/>
</dbReference>
<name>A0A089LP20_9BACL</name>
<proteinExistence type="predicted"/>
<feature type="compositionally biased region" description="Basic and acidic residues" evidence="1">
    <location>
        <begin position="42"/>
        <end position="51"/>
    </location>
</feature>
<evidence type="ECO:0000313" key="2">
    <source>
        <dbReference type="EMBL" id="AIQ61845.1"/>
    </source>
</evidence>
<accession>A0A089LP20</accession>
<feature type="region of interest" description="Disordered" evidence="1">
    <location>
        <begin position="1"/>
        <end position="20"/>
    </location>
</feature>
<dbReference type="EMBL" id="CP009286">
    <property type="protein sequence ID" value="AIQ61845.1"/>
    <property type="molecule type" value="Genomic_DNA"/>
</dbReference>
<dbReference type="KEGG" id="pste:PSTEL_00565"/>
<gene>
    <name evidence="2" type="ORF">PSTEL_00565</name>
</gene>